<dbReference type="InterPro" id="IPR038765">
    <property type="entry name" value="Papain-like_cys_pep_sf"/>
</dbReference>
<keyword evidence="5" id="KW-1185">Reference proteome</keyword>
<dbReference type="GO" id="GO:0006508">
    <property type="term" value="P:proteolysis"/>
    <property type="evidence" value="ECO:0007669"/>
    <property type="project" value="InterPro"/>
</dbReference>
<evidence type="ECO:0000313" key="5">
    <source>
        <dbReference type="Proteomes" id="UP000553632"/>
    </source>
</evidence>
<feature type="non-terminal residue" evidence="4">
    <location>
        <position position="333"/>
    </location>
</feature>
<dbReference type="GO" id="GO:0008234">
    <property type="term" value="F:cysteine-type peptidase activity"/>
    <property type="evidence" value="ECO:0007669"/>
    <property type="project" value="InterPro"/>
</dbReference>
<dbReference type="SUPFAM" id="SSF54001">
    <property type="entry name" value="Cysteine proteinases"/>
    <property type="match status" value="1"/>
</dbReference>
<evidence type="ECO:0000256" key="2">
    <source>
        <dbReference type="ARBA" id="ARBA00023145"/>
    </source>
</evidence>
<dbReference type="PANTHER" id="PTHR12411">
    <property type="entry name" value="CYSTEINE PROTEASE FAMILY C1-RELATED"/>
    <property type="match status" value="1"/>
</dbReference>
<dbReference type="Proteomes" id="UP000553632">
    <property type="component" value="Unassembled WGS sequence"/>
</dbReference>
<dbReference type="AlphaFoldDB" id="A0A7J6U457"/>
<dbReference type="OMA" id="IWANQAT"/>
<dbReference type="InterPro" id="IPR000668">
    <property type="entry name" value="Peptidase_C1A_C"/>
</dbReference>
<dbReference type="CDD" id="cd02248">
    <property type="entry name" value="Peptidase_C1A"/>
    <property type="match status" value="1"/>
</dbReference>
<feature type="domain" description="Peptidase C1A papain C-terminal" evidence="3">
    <location>
        <begin position="99"/>
        <end position="331"/>
    </location>
</feature>
<dbReference type="Pfam" id="PF00112">
    <property type="entry name" value="Peptidase_C1"/>
    <property type="match status" value="1"/>
</dbReference>
<name>A0A7J6U457_PEROL</name>
<keyword evidence="2" id="KW-0865">Zymogen</keyword>
<proteinExistence type="inferred from homology"/>
<accession>A0A7J6U457</accession>
<gene>
    <name evidence="4" type="ORF">FOZ63_002716</name>
</gene>
<sequence>GVVGASDTTSHTQHPEEIEQAFQEFISNEEYDPAKDAFAENLREIASIRASGDLTHEVGLNGFADVPPERFRKALRCVPDPKLRRFANTTFQRRAPAAPPSSIDWEAAGALAPVGNQKTLLNSCGSCYAISTAVVMESRFKIETGISKVVPFSVQQIVDCSQPFGNTGCNGGTIVNSIKYADVEGIVKASSYPYKAKLGTCKTSVTSDPRKQCVRPNELTPIFVPPKNEAAMMSEVATGPVAVGLYASAPAFKFYKSGIITGKTELALQLSEDLSLCAFAAKTCGVSTINHLVTIVGYNTSSAGIRYWKVMNSWGKSWGMKGFGYIERTGNQP</sequence>
<dbReference type="InterPro" id="IPR013128">
    <property type="entry name" value="Peptidase_C1A"/>
</dbReference>
<organism evidence="4 5">
    <name type="scientific">Perkinsus olseni</name>
    <name type="common">Perkinsus atlanticus</name>
    <dbReference type="NCBI Taxonomy" id="32597"/>
    <lineage>
        <taxon>Eukaryota</taxon>
        <taxon>Sar</taxon>
        <taxon>Alveolata</taxon>
        <taxon>Perkinsozoa</taxon>
        <taxon>Perkinsea</taxon>
        <taxon>Perkinsida</taxon>
        <taxon>Perkinsidae</taxon>
        <taxon>Perkinsus</taxon>
    </lineage>
</organism>
<evidence type="ECO:0000256" key="1">
    <source>
        <dbReference type="ARBA" id="ARBA00008455"/>
    </source>
</evidence>
<reference evidence="4 5" key="1">
    <citation type="submission" date="2020-04" db="EMBL/GenBank/DDBJ databases">
        <title>Perkinsus olseni comparative genomics.</title>
        <authorList>
            <person name="Bogema D.R."/>
        </authorList>
    </citation>
    <scope>NUCLEOTIDE SEQUENCE [LARGE SCALE GENOMIC DNA]</scope>
    <source>
        <strain evidence="4 5">ATCC PRA-207</strain>
    </source>
</reference>
<feature type="non-terminal residue" evidence="4">
    <location>
        <position position="1"/>
    </location>
</feature>
<dbReference type="SMART" id="SM00645">
    <property type="entry name" value="Pept_C1"/>
    <property type="match status" value="1"/>
</dbReference>
<evidence type="ECO:0000313" key="4">
    <source>
        <dbReference type="EMBL" id="KAF4752238.1"/>
    </source>
</evidence>
<evidence type="ECO:0000259" key="3">
    <source>
        <dbReference type="SMART" id="SM00645"/>
    </source>
</evidence>
<comment type="similarity">
    <text evidence="1">Belongs to the peptidase C1 family.</text>
</comment>
<dbReference type="EMBL" id="JABANO010006186">
    <property type="protein sequence ID" value="KAF4752238.1"/>
    <property type="molecule type" value="Genomic_DNA"/>
</dbReference>
<protein>
    <recommendedName>
        <fullName evidence="3">Peptidase C1A papain C-terminal domain-containing protein</fullName>
    </recommendedName>
</protein>
<dbReference type="InterPro" id="IPR039417">
    <property type="entry name" value="Peptidase_C1A_papain-like"/>
</dbReference>
<comment type="caution">
    <text evidence="4">The sequence shown here is derived from an EMBL/GenBank/DDBJ whole genome shotgun (WGS) entry which is preliminary data.</text>
</comment>
<dbReference type="Gene3D" id="3.90.70.10">
    <property type="entry name" value="Cysteine proteinases"/>
    <property type="match status" value="1"/>
</dbReference>